<proteinExistence type="predicted"/>
<gene>
    <name evidence="1" type="ORF">YC6258_05359</name>
</gene>
<dbReference type="HOGENOM" id="CLU_3270806_0_0_6"/>
<accession>A0A0C5VDH9</accession>
<name>A0A0C5VDH9_9GAMM</name>
<reference evidence="1 2" key="1">
    <citation type="submission" date="2014-01" db="EMBL/GenBank/DDBJ databases">
        <title>Full genme sequencing of cellulolytic bacterium Gynuella sunshinyii YC6258T gen. nov., sp. nov.</title>
        <authorList>
            <person name="Khan H."/>
            <person name="Chung E.J."/>
            <person name="Chung Y.R."/>
        </authorList>
    </citation>
    <scope>NUCLEOTIDE SEQUENCE [LARGE SCALE GENOMIC DNA]</scope>
    <source>
        <strain evidence="1 2">YC6258</strain>
    </source>
</reference>
<dbReference type="AlphaFoldDB" id="A0A0C5VDH9"/>
<keyword evidence="2" id="KW-1185">Reference proteome</keyword>
<sequence length="41" mass="4794">MPNIESSWCHQLNALCFVFPRENRGFHRGKSWPEDLLAGHI</sequence>
<dbReference type="KEGG" id="gsn:YC6258_05359"/>
<dbReference type="Proteomes" id="UP000032266">
    <property type="component" value="Chromosome"/>
</dbReference>
<organism evidence="1 2">
    <name type="scientific">Gynuella sunshinyii YC6258</name>
    <dbReference type="NCBI Taxonomy" id="1445510"/>
    <lineage>
        <taxon>Bacteria</taxon>
        <taxon>Pseudomonadati</taxon>
        <taxon>Pseudomonadota</taxon>
        <taxon>Gammaproteobacteria</taxon>
        <taxon>Oceanospirillales</taxon>
        <taxon>Saccharospirillaceae</taxon>
        <taxon>Gynuella</taxon>
    </lineage>
</organism>
<dbReference type="EMBL" id="CP007142">
    <property type="protein sequence ID" value="AJQ97390.1"/>
    <property type="molecule type" value="Genomic_DNA"/>
</dbReference>
<evidence type="ECO:0000313" key="2">
    <source>
        <dbReference type="Proteomes" id="UP000032266"/>
    </source>
</evidence>
<protein>
    <submittedName>
        <fullName evidence="1">Uncharacterized protein</fullName>
    </submittedName>
</protein>
<evidence type="ECO:0000313" key="1">
    <source>
        <dbReference type="EMBL" id="AJQ97390.1"/>
    </source>
</evidence>